<feature type="transmembrane region" description="Helical" evidence="2">
    <location>
        <begin position="180"/>
        <end position="198"/>
    </location>
</feature>
<dbReference type="PATRIC" id="fig|68892.8.peg.1573"/>
<keyword evidence="2" id="KW-0472">Membrane</keyword>
<protein>
    <submittedName>
        <fullName evidence="4">CAAX amino terminal protease family protein</fullName>
    </submittedName>
</protein>
<gene>
    <name evidence="4" type="ORF">SINDD18_01433</name>
</gene>
<comment type="similarity">
    <text evidence="1">Belongs to the UPF0177 family.</text>
</comment>
<evidence type="ECO:0000256" key="2">
    <source>
        <dbReference type="SAM" id="Phobius"/>
    </source>
</evidence>
<dbReference type="AlphaFoldDB" id="A0A139RD77"/>
<evidence type="ECO:0000313" key="5">
    <source>
        <dbReference type="Proteomes" id="UP000072578"/>
    </source>
</evidence>
<organism evidence="4 5">
    <name type="scientific">Streptococcus infantis</name>
    <dbReference type="NCBI Taxonomy" id="68892"/>
    <lineage>
        <taxon>Bacteria</taxon>
        <taxon>Bacillati</taxon>
        <taxon>Bacillota</taxon>
        <taxon>Bacilli</taxon>
        <taxon>Lactobacillales</taxon>
        <taxon>Streptococcaceae</taxon>
        <taxon>Streptococcus</taxon>
    </lineage>
</organism>
<feature type="transmembrane region" description="Helical" evidence="2">
    <location>
        <begin position="39"/>
        <end position="56"/>
    </location>
</feature>
<dbReference type="GO" id="GO:0006508">
    <property type="term" value="P:proteolysis"/>
    <property type="evidence" value="ECO:0007669"/>
    <property type="project" value="UniProtKB-KW"/>
</dbReference>
<evidence type="ECO:0000259" key="3">
    <source>
        <dbReference type="Pfam" id="PF02517"/>
    </source>
</evidence>
<keyword evidence="2" id="KW-0812">Transmembrane</keyword>
<dbReference type="Proteomes" id="UP000072578">
    <property type="component" value="Unassembled WGS sequence"/>
</dbReference>
<feature type="transmembrane region" description="Helical" evidence="2">
    <location>
        <begin position="154"/>
        <end position="174"/>
    </location>
</feature>
<dbReference type="InterPro" id="IPR052710">
    <property type="entry name" value="CAAX_protease"/>
</dbReference>
<comment type="caution">
    <text evidence="4">The sequence shown here is derived from an EMBL/GenBank/DDBJ whole genome shotgun (WGS) entry which is preliminary data.</text>
</comment>
<keyword evidence="4" id="KW-0378">Hydrolase</keyword>
<feature type="transmembrane region" description="Helical" evidence="2">
    <location>
        <begin position="205"/>
        <end position="224"/>
    </location>
</feature>
<feature type="transmembrane region" description="Helical" evidence="2">
    <location>
        <begin position="77"/>
        <end position="95"/>
    </location>
</feature>
<keyword evidence="4" id="KW-0645">Protease</keyword>
<feature type="domain" description="CAAX prenyl protease 2/Lysostaphin resistance protein A-like" evidence="3">
    <location>
        <begin position="122"/>
        <end position="216"/>
    </location>
</feature>
<keyword evidence="2" id="KW-1133">Transmembrane helix</keyword>
<dbReference type="RefSeq" id="WP_061863680.1">
    <property type="nucleotide sequence ID" value="NZ_KQ970822.1"/>
</dbReference>
<accession>A0A139RD77</accession>
<dbReference type="GO" id="GO:0080120">
    <property type="term" value="P:CAAX-box protein maturation"/>
    <property type="evidence" value="ECO:0007669"/>
    <property type="project" value="UniProtKB-ARBA"/>
</dbReference>
<feature type="transmembrane region" description="Helical" evidence="2">
    <location>
        <begin position="124"/>
        <end position="142"/>
    </location>
</feature>
<reference evidence="4 5" key="1">
    <citation type="submission" date="2016-01" db="EMBL/GenBank/DDBJ databases">
        <title>Highly variable Streptococcus oralis are common among viridans streptococci isolated from primates.</title>
        <authorList>
            <person name="Denapaite D."/>
            <person name="Rieger M."/>
            <person name="Koendgen S."/>
            <person name="Brueckner R."/>
            <person name="Ochigava I."/>
            <person name="Kappeler P."/>
            <person name="Maetz-Rensing K."/>
            <person name="Leendertz F."/>
            <person name="Hakenbeck R."/>
        </authorList>
    </citation>
    <scope>NUCLEOTIDE SEQUENCE [LARGE SCALE GENOMIC DNA]</scope>
    <source>
        <strain evidence="4 5">DD18</strain>
    </source>
</reference>
<dbReference type="GO" id="GO:0004175">
    <property type="term" value="F:endopeptidase activity"/>
    <property type="evidence" value="ECO:0007669"/>
    <property type="project" value="UniProtKB-ARBA"/>
</dbReference>
<evidence type="ECO:0000313" key="4">
    <source>
        <dbReference type="EMBL" id="KXU12644.1"/>
    </source>
</evidence>
<evidence type="ECO:0000256" key="1">
    <source>
        <dbReference type="ARBA" id="ARBA00009067"/>
    </source>
</evidence>
<dbReference type="InterPro" id="IPR003675">
    <property type="entry name" value="Rce1/LyrA-like_dom"/>
</dbReference>
<dbReference type="Pfam" id="PF02517">
    <property type="entry name" value="Rce1-like"/>
    <property type="match status" value="1"/>
</dbReference>
<dbReference type="PANTHER" id="PTHR36435">
    <property type="entry name" value="SLR1288 PROTEIN"/>
    <property type="match status" value="1"/>
</dbReference>
<name>A0A139RD77_9STRE</name>
<dbReference type="EMBL" id="LQZF01000144">
    <property type="protein sequence ID" value="KXU12644.1"/>
    <property type="molecule type" value="Genomic_DNA"/>
</dbReference>
<sequence>MMSNKYKGILIFSILYTVLFVFDGDKLLASVMPSAIANYLEYLVYVVLALYGSFLFKDKLIQQWNEIRKTKRKFFFGVLKGWLFLILMTVVFGFVSEMLRRFLGLDGQGLNQSNIQSSFQEQPILIAVFACIIGPLVEELFFRQLLLHHLQKKLSTWLSIFLVGLVFALTHMHNVSLSEWIGAVGYLGGGLTFSIIYVKEKENIYYPLFVHMLGNSLSLIILAISSM</sequence>
<proteinExistence type="inferred from homology"/>
<dbReference type="PANTHER" id="PTHR36435:SF1">
    <property type="entry name" value="CAAX AMINO TERMINAL PROTEASE FAMILY PROTEIN"/>
    <property type="match status" value="1"/>
</dbReference>